<dbReference type="PROSITE" id="PS51175">
    <property type="entry name" value="CBM6"/>
    <property type="match status" value="1"/>
</dbReference>
<feature type="compositionally biased region" description="Low complexity" evidence="1">
    <location>
        <begin position="109"/>
        <end position="159"/>
    </location>
</feature>
<dbReference type="InterPro" id="IPR005084">
    <property type="entry name" value="CBM6"/>
</dbReference>
<evidence type="ECO:0000256" key="2">
    <source>
        <dbReference type="SAM" id="Phobius"/>
    </source>
</evidence>
<keyword evidence="2" id="KW-0812">Transmembrane</keyword>
<evidence type="ECO:0000313" key="5">
    <source>
        <dbReference type="Proteomes" id="UP000659904"/>
    </source>
</evidence>
<name>A0A8J3NWW8_9ACTN</name>
<keyword evidence="2" id="KW-1133">Transmembrane helix</keyword>
<feature type="compositionally biased region" description="Polar residues" evidence="1">
    <location>
        <begin position="188"/>
        <end position="202"/>
    </location>
</feature>
<reference evidence="4 5" key="1">
    <citation type="submission" date="2021-01" db="EMBL/GenBank/DDBJ databases">
        <title>Whole genome shotgun sequence of Catellatospora citrea NBRC 14495.</title>
        <authorList>
            <person name="Komaki H."/>
            <person name="Tamura T."/>
        </authorList>
    </citation>
    <scope>NUCLEOTIDE SEQUENCE [LARGE SCALE GENOMIC DNA]</scope>
    <source>
        <strain evidence="4 5">NBRC 14495</strain>
    </source>
</reference>
<keyword evidence="5" id="KW-1185">Reference proteome</keyword>
<evidence type="ECO:0000313" key="4">
    <source>
        <dbReference type="EMBL" id="GIF95652.1"/>
    </source>
</evidence>
<proteinExistence type="predicted"/>
<feature type="compositionally biased region" description="Basic and acidic residues" evidence="1">
    <location>
        <begin position="16"/>
        <end position="26"/>
    </location>
</feature>
<feature type="domain" description="CBM6" evidence="3">
    <location>
        <begin position="181"/>
        <end position="304"/>
    </location>
</feature>
<dbReference type="EMBL" id="BONH01000001">
    <property type="protein sequence ID" value="GIF95652.1"/>
    <property type="molecule type" value="Genomic_DNA"/>
</dbReference>
<sequence>MRAARRAGLTVGSDLLTERPVRDRHPPTTFLARNRDRRQTRDGRHPAVEDDFGYEGRRRIRIPLLERLRALPLVATGVFTAALIALILTTVHRPATWNDALPWEDQPSAAPVVAPVNPDAPAAHTPAPRTPAARPATTASASAVPSAGGTAPSPITATSPAPPPSPSPSPSPPVPPQQRTTRYEAESASRSQARTANDHTGYSGSGFVDYDNTTGGYVQWNVQGKAGTATLRLRFANGGCCHRTMDISVNGGTVHRGVRFDPTPRWDAWNTVTVTVTLTAGANTVRATATGREGGPNVDYLEVVQ</sequence>
<feature type="compositionally biased region" description="Basic and acidic residues" evidence="1">
    <location>
        <begin position="33"/>
        <end position="48"/>
    </location>
</feature>
<comment type="caution">
    <text evidence="4">The sequence shown here is derived from an EMBL/GenBank/DDBJ whole genome shotgun (WGS) entry which is preliminary data.</text>
</comment>
<protein>
    <recommendedName>
        <fullName evidence="3">CBM6 domain-containing protein</fullName>
    </recommendedName>
</protein>
<evidence type="ECO:0000256" key="1">
    <source>
        <dbReference type="SAM" id="MobiDB-lite"/>
    </source>
</evidence>
<dbReference type="Proteomes" id="UP000659904">
    <property type="component" value="Unassembled WGS sequence"/>
</dbReference>
<organism evidence="4 5">
    <name type="scientific">Catellatospora citrea</name>
    <dbReference type="NCBI Taxonomy" id="53366"/>
    <lineage>
        <taxon>Bacteria</taxon>
        <taxon>Bacillati</taxon>
        <taxon>Actinomycetota</taxon>
        <taxon>Actinomycetes</taxon>
        <taxon>Micromonosporales</taxon>
        <taxon>Micromonosporaceae</taxon>
        <taxon>Catellatospora</taxon>
    </lineage>
</organism>
<dbReference type="InterPro" id="IPR008979">
    <property type="entry name" value="Galactose-bd-like_sf"/>
</dbReference>
<feature type="region of interest" description="Disordered" evidence="1">
    <location>
        <begin position="15"/>
        <end position="50"/>
    </location>
</feature>
<dbReference type="GO" id="GO:0030246">
    <property type="term" value="F:carbohydrate binding"/>
    <property type="evidence" value="ECO:0007669"/>
    <property type="project" value="InterPro"/>
</dbReference>
<dbReference type="CDD" id="cd04082">
    <property type="entry name" value="CBM35_pectate_lyase-like"/>
    <property type="match status" value="1"/>
</dbReference>
<dbReference type="AlphaFoldDB" id="A0A8J3NWW8"/>
<dbReference type="Pfam" id="PF03422">
    <property type="entry name" value="CBM_6"/>
    <property type="match status" value="1"/>
</dbReference>
<feature type="region of interest" description="Disordered" evidence="1">
    <location>
        <begin position="109"/>
        <end position="204"/>
    </location>
</feature>
<gene>
    <name evidence="4" type="ORF">Cci01nite_07460</name>
</gene>
<feature type="transmembrane region" description="Helical" evidence="2">
    <location>
        <begin position="68"/>
        <end position="88"/>
    </location>
</feature>
<evidence type="ECO:0000259" key="3">
    <source>
        <dbReference type="PROSITE" id="PS51175"/>
    </source>
</evidence>
<accession>A0A8J3NWW8</accession>
<keyword evidence="2" id="KW-0472">Membrane</keyword>
<dbReference type="SUPFAM" id="SSF49785">
    <property type="entry name" value="Galactose-binding domain-like"/>
    <property type="match status" value="1"/>
</dbReference>
<feature type="compositionally biased region" description="Pro residues" evidence="1">
    <location>
        <begin position="160"/>
        <end position="176"/>
    </location>
</feature>
<dbReference type="Gene3D" id="2.60.120.260">
    <property type="entry name" value="Galactose-binding domain-like"/>
    <property type="match status" value="1"/>
</dbReference>